<dbReference type="PROSITE" id="PS51257">
    <property type="entry name" value="PROKAR_LIPOPROTEIN"/>
    <property type="match status" value="1"/>
</dbReference>
<accession>A0A4Q1C939</accession>
<dbReference type="RefSeq" id="WP_129046717.1">
    <property type="nucleotide sequence ID" value="NZ_SDHX01000001.1"/>
</dbReference>
<reference evidence="2 3" key="1">
    <citation type="submission" date="2019-01" db="EMBL/GenBank/DDBJ databases">
        <title>Lacunisphaera sp. strain TWA-58.</title>
        <authorList>
            <person name="Chen W.-M."/>
        </authorList>
    </citation>
    <scope>NUCLEOTIDE SEQUENCE [LARGE SCALE GENOMIC DNA]</scope>
    <source>
        <strain evidence="2 3">TWA-58</strain>
    </source>
</reference>
<proteinExistence type="predicted"/>
<feature type="signal peptide" evidence="1">
    <location>
        <begin position="1"/>
        <end position="21"/>
    </location>
</feature>
<name>A0A4Q1C939_9BACT</name>
<organism evidence="2 3">
    <name type="scientific">Oleiharenicola lentus</name>
    <dbReference type="NCBI Taxonomy" id="2508720"/>
    <lineage>
        <taxon>Bacteria</taxon>
        <taxon>Pseudomonadati</taxon>
        <taxon>Verrucomicrobiota</taxon>
        <taxon>Opitutia</taxon>
        <taxon>Opitutales</taxon>
        <taxon>Opitutaceae</taxon>
        <taxon>Oleiharenicola</taxon>
    </lineage>
</organism>
<evidence type="ECO:0000313" key="2">
    <source>
        <dbReference type="EMBL" id="RXK55352.1"/>
    </source>
</evidence>
<dbReference type="AlphaFoldDB" id="A0A4Q1C939"/>
<gene>
    <name evidence="2" type="ORF">ESB00_05495</name>
</gene>
<keyword evidence="3" id="KW-1185">Reference proteome</keyword>
<sequence length="287" mass="30935">MRTVARLIGFFLGLIAAGCWAAESRYGTLPPGARSVSELSDVAAEICRDHLFDPATTGVSLPAGYRWVTVEESAKSDPAVATFLREHPQVARYALGSVCFLSVGRFLVDGVSPVPAGRTPMAFWWARVEGPRDGRMRGPLEWIQLASWYSREVPNRAAVLATDPTAEFVDLAVDETKPGVWRLHLALEGETLEAEVSCHGEPEPRRSSADNFMSVAMGGKAAGQFWVITYFGHHHRPAAGTWRATGRGVFTTAWQIPGEAGTFGTLFQSGWSALSGLYATPAVSGAP</sequence>
<dbReference type="Proteomes" id="UP000290218">
    <property type="component" value="Unassembled WGS sequence"/>
</dbReference>
<dbReference type="OrthoDB" id="3713880at2"/>
<keyword evidence="1" id="KW-0732">Signal</keyword>
<comment type="caution">
    <text evidence="2">The sequence shown here is derived from an EMBL/GenBank/DDBJ whole genome shotgun (WGS) entry which is preliminary data.</text>
</comment>
<evidence type="ECO:0000256" key="1">
    <source>
        <dbReference type="SAM" id="SignalP"/>
    </source>
</evidence>
<protein>
    <submittedName>
        <fullName evidence="2">Uncharacterized protein</fullName>
    </submittedName>
</protein>
<evidence type="ECO:0000313" key="3">
    <source>
        <dbReference type="Proteomes" id="UP000290218"/>
    </source>
</evidence>
<dbReference type="EMBL" id="SDHX01000001">
    <property type="protein sequence ID" value="RXK55352.1"/>
    <property type="molecule type" value="Genomic_DNA"/>
</dbReference>
<feature type="chain" id="PRO_5020512065" evidence="1">
    <location>
        <begin position="22"/>
        <end position="287"/>
    </location>
</feature>